<reference evidence="1 2" key="1">
    <citation type="submission" date="2021-01" db="EMBL/GenBank/DDBJ databases">
        <title>Genomic Encyclopedia of Type Strains, Phase IV (KMG-IV): sequencing the most valuable type-strain genomes for metagenomic binning, comparative biology and taxonomic classification.</title>
        <authorList>
            <person name="Goeker M."/>
        </authorList>
    </citation>
    <scope>NUCLEOTIDE SEQUENCE [LARGE SCALE GENOMIC DNA]</scope>
    <source>
        <strain evidence="1 2">DSM 105453</strain>
    </source>
</reference>
<sequence>MKNEHEPNRRQHPAIRKCMKHLDIIGANDKTRQIVYMYMKSMDEEIERLKKQNLQVDQLINSVDNR</sequence>
<comment type="caution">
    <text evidence="1">The sequence shown here is derived from an EMBL/GenBank/DDBJ whole genome shotgun (WGS) entry which is preliminary data.</text>
</comment>
<organism evidence="1 2">
    <name type="scientific">Siminovitchia thermophila</name>
    <dbReference type="NCBI Taxonomy" id="1245522"/>
    <lineage>
        <taxon>Bacteria</taxon>
        <taxon>Bacillati</taxon>
        <taxon>Bacillota</taxon>
        <taxon>Bacilli</taxon>
        <taxon>Bacillales</taxon>
        <taxon>Bacillaceae</taxon>
        <taxon>Siminovitchia</taxon>
    </lineage>
</organism>
<name>A0ABS2R6R9_9BACI</name>
<dbReference type="Proteomes" id="UP000823485">
    <property type="component" value="Unassembled WGS sequence"/>
</dbReference>
<gene>
    <name evidence="1" type="ORF">JOC94_002067</name>
</gene>
<accession>A0ABS2R6R9</accession>
<dbReference type="EMBL" id="JAFBFH010000012">
    <property type="protein sequence ID" value="MBM7715095.1"/>
    <property type="molecule type" value="Genomic_DNA"/>
</dbReference>
<proteinExistence type="predicted"/>
<evidence type="ECO:0000313" key="2">
    <source>
        <dbReference type="Proteomes" id="UP000823485"/>
    </source>
</evidence>
<keyword evidence="2" id="KW-1185">Reference proteome</keyword>
<dbReference type="RefSeq" id="WP_205179255.1">
    <property type="nucleotide sequence ID" value="NZ_JAFBFH010000012.1"/>
</dbReference>
<protein>
    <submittedName>
        <fullName evidence="1">Uncharacterized protein</fullName>
    </submittedName>
</protein>
<evidence type="ECO:0000313" key="1">
    <source>
        <dbReference type="EMBL" id="MBM7715095.1"/>
    </source>
</evidence>